<dbReference type="Gene3D" id="3.30.70.100">
    <property type="match status" value="1"/>
</dbReference>
<dbReference type="PROSITE" id="PS50846">
    <property type="entry name" value="HMA_2"/>
    <property type="match status" value="1"/>
</dbReference>
<dbReference type="EMBL" id="AGEJ01000001">
    <property type="protein sequence ID" value="EMD17593.1"/>
    <property type="molecule type" value="Genomic_DNA"/>
</dbReference>
<dbReference type="InterPro" id="IPR036163">
    <property type="entry name" value="HMA_dom_sf"/>
</dbReference>
<dbReference type="InterPro" id="IPR017969">
    <property type="entry name" value="Heavy-metal-associated_CS"/>
</dbReference>
<feature type="domain" description="HMA" evidence="2">
    <location>
        <begin position="51"/>
        <end position="115"/>
    </location>
</feature>
<dbReference type="SUPFAM" id="SSF55008">
    <property type="entry name" value="HMA, heavy metal-associated domain"/>
    <property type="match status" value="1"/>
</dbReference>
<evidence type="ECO:0000313" key="3">
    <source>
        <dbReference type="EMBL" id="EMD17593.1"/>
    </source>
</evidence>
<evidence type="ECO:0000256" key="1">
    <source>
        <dbReference type="ARBA" id="ARBA00022723"/>
    </source>
</evidence>
<dbReference type="RefSeq" id="WP_004801036.1">
    <property type="nucleotide sequence ID" value="NZ_KB446646.1"/>
</dbReference>
<comment type="caution">
    <text evidence="3">The sequence shown here is derived from an EMBL/GenBank/DDBJ whole genome shotgun (WGS) entry which is preliminary data.</text>
</comment>
<keyword evidence="1" id="KW-0479">Metal-binding</keyword>
<gene>
    <name evidence="3" type="ORF">HMPREF9943_00025</name>
</gene>
<organism evidence="3 4">
    <name type="scientific">Eggerthia catenaformis OT 569 = DSM 20559</name>
    <dbReference type="NCBI Taxonomy" id="999415"/>
    <lineage>
        <taxon>Bacteria</taxon>
        <taxon>Bacillati</taxon>
        <taxon>Bacillota</taxon>
        <taxon>Erysipelotrichia</taxon>
        <taxon>Erysipelotrichales</taxon>
        <taxon>Coprobacillaceae</taxon>
        <taxon>Eggerthia</taxon>
    </lineage>
</organism>
<sequence length="118" mass="12973">MATIIIGAIIAVAFVYGISRLFKESKEGCCSGGCTIDKIKVKDRNKSHYQYTTIFKVSDMHCSNCATKVENALNSQEDTYASANLSKGEVKVLTKQSPDIKAMEESIRTIGYHSKLIS</sequence>
<accession>M2NH91</accession>
<evidence type="ECO:0000259" key="2">
    <source>
        <dbReference type="PROSITE" id="PS50846"/>
    </source>
</evidence>
<proteinExistence type="predicted"/>
<dbReference type="Pfam" id="PF00403">
    <property type="entry name" value="HMA"/>
    <property type="match status" value="1"/>
</dbReference>
<keyword evidence="4" id="KW-1185">Reference proteome</keyword>
<dbReference type="GO" id="GO:0046872">
    <property type="term" value="F:metal ion binding"/>
    <property type="evidence" value="ECO:0007669"/>
    <property type="project" value="UniProtKB-KW"/>
</dbReference>
<dbReference type="AlphaFoldDB" id="M2NH91"/>
<dbReference type="Pfam" id="PF12669">
    <property type="entry name" value="FeoB_associated"/>
    <property type="match status" value="1"/>
</dbReference>
<dbReference type="Proteomes" id="UP000011758">
    <property type="component" value="Unassembled WGS sequence"/>
</dbReference>
<reference evidence="3 4" key="1">
    <citation type="submission" date="2013-02" db="EMBL/GenBank/DDBJ databases">
        <title>The Genome Sequence of Lactobacillus catenaformis F0143.</title>
        <authorList>
            <consortium name="The Broad Institute Genome Sequencing Platform"/>
            <person name="Earl A."/>
            <person name="Ward D."/>
            <person name="Feldgarden M."/>
            <person name="Gevers D."/>
            <person name="Izard J."/>
            <person name="Blanton J.M."/>
            <person name="Mathney J."/>
            <person name="Dewhirst F.E."/>
            <person name="Young S.K."/>
            <person name="Zeng Q."/>
            <person name="Gargeya S."/>
            <person name="Fitzgerald M."/>
            <person name="Haas B."/>
            <person name="Abouelleil A."/>
            <person name="Alvarado L."/>
            <person name="Arachchi H.M."/>
            <person name="Berlin A."/>
            <person name="Chapman S.B."/>
            <person name="Gearin G."/>
            <person name="Goldberg J."/>
            <person name="Griggs A."/>
            <person name="Gujja S."/>
            <person name="Hansen M."/>
            <person name="Heiman D."/>
            <person name="Howarth C."/>
            <person name="Larimer J."/>
            <person name="Lui A."/>
            <person name="MacDonald P.J.P."/>
            <person name="McCowen C."/>
            <person name="Montmayeur A."/>
            <person name="Murphy C."/>
            <person name="Neiman D."/>
            <person name="Pearson M."/>
            <person name="Priest M."/>
            <person name="Roberts A."/>
            <person name="Saif S."/>
            <person name="Shea T."/>
            <person name="Sisk P."/>
            <person name="Stolte C."/>
            <person name="Sykes S."/>
            <person name="Wortman J."/>
            <person name="Nusbaum C."/>
            <person name="Birren B."/>
        </authorList>
    </citation>
    <scope>NUCLEOTIDE SEQUENCE [LARGE SCALE GENOMIC DNA]</scope>
    <source>
        <strain evidence="3 4">OT 569</strain>
    </source>
</reference>
<dbReference type="PROSITE" id="PS01047">
    <property type="entry name" value="HMA_1"/>
    <property type="match status" value="1"/>
</dbReference>
<dbReference type="STRING" id="999415.HMPREF9943_00025"/>
<dbReference type="BioCyc" id="ECAT999415-HMP:GTTI-34-MONOMER"/>
<name>M2NH91_9FIRM</name>
<dbReference type="InterPro" id="IPR006121">
    <property type="entry name" value="HMA_dom"/>
</dbReference>
<dbReference type="OrthoDB" id="9813965at2"/>
<dbReference type="CDD" id="cd00371">
    <property type="entry name" value="HMA"/>
    <property type="match status" value="1"/>
</dbReference>
<protein>
    <recommendedName>
        <fullName evidence="2">HMA domain-containing protein</fullName>
    </recommendedName>
</protein>
<evidence type="ECO:0000313" key="4">
    <source>
        <dbReference type="Proteomes" id="UP000011758"/>
    </source>
</evidence>
<dbReference type="eggNOG" id="COG2608">
    <property type="taxonomic scope" value="Bacteria"/>
</dbReference>